<accession>K9WNW7</accession>
<gene>
    <name evidence="1" type="ORF">Mic7113_6485</name>
</gene>
<dbReference type="RefSeq" id="WP_015186191.1">
    <property type="nucleotide sequence ID" value="NC_019739.1"/>
</dbReference>
<dbReference type="PATRIC" id="fig|1173027.3.peg.7169"/>
<dbReference type="OrthoDB" id="200044at2"/>
<sequence length="261" mass="29790">MSEHQDDSKNQEPKELSSQLGENIHCLHLIDGEKGGVGKSMMCRVLVHYYLTHQIDFKLFEADQSNRDIERIYSKATTCADVKFTEAEERVNEVDKIFEAALEKSVIVNLPGGMFELVNDWISRNDLLTLCPQNQIQLVKWFVSNGKSDSLQFFRESVEKYKDNLSEIVHVLVCNEGLHKNWQELLNSAEMKSILETYKIPTITLPKLSLQELALIDKNNLTFAEAADKQNQKMFGMLGSQRIVTFLKMTSKAIENTELAA</sequence>
<evidence type="ECO:0008006" key="3">
    <source>
        <dbReference type="Google" id="ProtNLM"/>
    </source>
</evidence>
<reference evidence="1 2" key="1">
    <citation type="submission" date="2012-06" db="EMBL/GenBank/DDBJ databases">
        <title>Finished plasmid 1 of genome of Microcoleus sp. PCC 7113.</title>
        <authorList>
            <consortium name="US DOE Joint Genome Institute"/>
            <person name="Gugger M."/>
            <person name="Coursin T."/>
            <person name="Rippka R."/>
            <person name="Tandeau De Marsac N."/>
            <person name="Huntemann M."/>
            <person name="Wei C.-L."/>
            <person name="Han J."/>
            <person name="Detter J.C."/>
            <person name="Han C."/>
            <person name="Tapia R."/>
            <person name="Chen A."/>
            <person name="Kyrpides N."/>
            <person name="Mavromatis K."/>
            <person name="Markowitz V."/>
            <person name="Szeto E."/>
            <person name="Ivanova N."/>
            <person name="Pagani I."/>
            <person name="Pati A."/>
            <person name="Goodwin L."/>
            <person name="Nordberg H.P."/>
            <person name="Cantor M.N."/>
            <person name="Hua S.X."/>
            <person name="Woyke T."/>
            <person name="Kerfeld C.A."/>
        </authorList>
    </citation>
    <scope>NUCLEOTIDE SEQUENCE [LARGE SCALE GENOMIC DNA]</scope>
    <source>
        <strain evidence="1 2">PCC 7113</strain>
        <plasmid evidence="1 2">pMIC7113.01</plasmid>
    </source>
</reference>
<dbReference type="AlphaFoldDB" id="K9WNW7"/>
<keyword evidence="1" id="KW-0614">Plasmid</keyword>
<dbReference type="KEGG" id="mic:Mic7113_6485"/>
<geneLocation type="plasmid" evidence="1 2">
    <name>pMIC7113.01</name>
</geneLocation>
<organism evidence="1 2">
    <name type="scientific">Allocoleopsis franciscana PCC 7113</name>
    <dbReference type="NCBI Taxonomy" id="1173027"/>
    <lineage>
        <taxon>Bacteria</taxon>
        <taxon>Bacillati</taxon>
        <taxon>Cyanobacteriota</taxon>
        <taxon>Cyanophyceae</taxon>
        <taxon>Coleofasciculales</taxon>
        <taxon>Coleofasciculaceae</taxon>
        <taxon>Allocoleopsis</taxon>
        <taxon>Allocoleopsis franciscana</taxon>
    </lineage>
</organism>
<dbReference type="HOGENOM" id="CLU_058810_0_0_3"/>
<name>K9WNW7_9CYAN</name>
<dbReference type="EMBL" id="CP003631">
    <property type="protein sequence ID" value="AFZ22065.1"/>
    <property type="molecule type" value="Genomic_DNA"/>
</dbReference>
<protein>
    <recommendedName>
        <fullName evidence="3">Mobilization protein MobD-like protein</fullName>
    </recommendedName>
</protein>
<keyword evidence="2" id="KW-1185">Reference proteome</keyword>
<dbReference type="Proteomes" id="UP000010471">
    <property type="component" value="Plasmid pMIC7113.01"/>
</dbReference>
<proteinExistence type="predicted"/>
<evidence type="ECO:0000313" key="1">
    <source>
        <dbReference type="EMBL" id="AFZ22065.1"/>
    </source>
</evidence>
<evidence type="ECO:0000313" key="2">
    <source>
        <dbReference type="Proteomes" id="UP000010471"/>
    </source>
</evidence>